<protein>
    <submittedName>
        <fullName evidence="2">Uncharacterized protein</fullName>
    </submittedName>
</protein>
<dbReference type="EMBL" id="JAKZEL010000026">
    <property type="protein sequence ID" value="KAI4530323.1"/>
    <property type="molecule type" value="Genomic_DNA"/>
</dbReference>
<reference evidence="2" key="1">
    <citation type="submission" date="2022-03" db="EMBL/GenBank/DDBJ databases">
        <title>Genomic analyses of argali, domestic sheep and their hybrids provide insights into chromosomal evolution, heterosis and genetic basis of agronomic traits.</title>
        <authorList>
            <person name="Li M."/>
        </authorList>
    </citation>
    <scope>NUCLEOTIDE SEQUENCE</scope>
    <source>
        <strain evidence="2">CAU-MHL-2022a</strain>
        <tissue evidence="2">Skin</tissue>
    </source>
</reference>
<evidence type="ECO:0000256" key="1">
    <source>
        <dbReference type="SAM" id="MobiDB-lite"/>
    </source>
</evidence>
<comment type="caution">
    <text evidence="2">The sequence shown here is derived from an EMBL/GenBank/DDBJ whole genome shotgun (WGS) entry which is preliminary data.</text>
</comment>
<evidence type="ECO:0000313" key="2">
    <source>
        <dbReference type="EMBL" id="KAI4530323.1"/>
    </source>
</evidence>
<dbReference type="Proteomes" id="UP001214576">
    <property type="component" value="Unassembled WGS sequence"/>
</dbReference>
<keyword evidence="3" id="KW-1185">Reference proteome</keyword>
<accession>A0AAD4Y0M9</accession>
<proteinExistence type="predicted"/>
<gene>
    <name evidence="2" type="ORF">MG293_020179</name>
</gene>
<name>A0AAD4Y0M9_OVIAM</name>
<organism evidence="2 3">
    <name type="scientific">Ovis ammon polii</name>
    <dbReference type="NCBI Taxonomy" id="230172"/>
    <lineage>
        <taxon>Eukaryota</taxon>
        <taxon>Metazoa</taxon>
        <taxon>Chordata</taxon>
        <taxon>Craniata</taxon>
        <taxon>Vertebrata</taxon>
        <taxon>Euteleostomi</taxon>
        <taxon>Mammalia</taxon>
        <taxon>Eutheria</taxon>
        <taxon>Laurasiatheria</taxon>
        <taxon>Artiodactyla</taxon>
        <taxon>Ruminantia</taxon>
        <taxon>Pecora</taxon>
        <taxon>Bovidae</taxon>
        <taxon>Caprinae</taxon>
        <taxon>Ovis</taxon>
    </lineage>
</organism>
<feature type="region of interest" description="Disordered" evidence="1">
    <location>
        <begin position="49"/>
        <end position="76"/>
    </location>
</feature>
<sequence>MTRRDSKVLLSGLFLPSSPATETRPSGMGRGCGWRKGLQRRLRTWGPRPAVSQPCVQEQKPMFSRDSGSAQHQRPASRRLDLWRHVRLTLQSQARSEAGLLSVYAGGFWIVTFLRNCRSLFEGLWAVSTKLTLTCNVCPPLPGPSVSTRSVPCSYGLN</sequence>
<dbReference type="AlphaFoldDB" id="A0AAD4Y0M9"/>
<evidence type="ECO:0000313" key="3">
    <source>
        <dbReference type="Proteomes" id="UP001214576"/>
    </source>
</evidence>